<gene>
    <name evidence="2" type="ORF">TNCT_265741</name>
</gene>
<name>A0A8X6I5U5_TRICU</name>
<evidence type="ECO:0000256" key="1">
    <source>
        <dbReference type="SAM" id="MobiDB-lite"/>
    </source>
</evidence>
<dbReference type="Proteomes" id="UP000887116">
    <property type="component" value="Unassembled WGS sequence"/>
</dbReference>
<feature type="region of interest" description="Disordered" evidence="1">
    <location>
        <begin position="28"/>
        <end position="49"/>
    </location>
</feature>
<evidence type="ECO:0000313" key="2">
    <source>
        <dbReference type="EMBL" id="GFQ98724.1"/>
    </source>
</evidence>
<accession>A0A8X6I5U5</accession>
<sequence>MARFEPILAESEMPRTRSVFNNSFSELVGHRDSSTKVKPCGSGSSLDRCWSSVTHSWTVSSRSADYGSGIEDPPAPPANEGKRSDGGRLSQSTVNALLRTFLGRPSAGGQYG</sequence>
<dbReference type="EMBL" id="BMAO01024918">
    <property type="protein sequence ID" value="GFQ98724.1"/>
    <property type="molecule type" value="Genomic_DNA"/>
</dbReference>
<organism evidence="2 3">
    <name type="scientific">Trichonephila clavata</name>
    <name type="common">Joro spider</name>
    <name type="synonym">Nephila clavata</name>
    <dbReference type="NCBI Taxonomy" id="2740835"/>
    <lineage>
        <taxon>Eukaryota</taxon>
        <taxon>Metazoa</taxon>
        <taxon>Ecdysozoa</taxon>
        <taxon>Arthropoda</taxon>
        <taxon>Chelicerata</taxon>
        <taxon>Arachnida</taxon>
        <taxon>Araneae</taxon>
        <taxon>Araneomorphae</taxon>
        <taxon>Entelegynae</taxon>
        <taxon>Araneoidea</taxon>
        <taxon>Nephilidae</taxon>
        <taxon>Trichonephila</taxon>
    </lineage>
</organism>
<dbReference type="AlphaFoldDB" id="A0A8X6I5U5"/>
<protein>
    <submittedName>
        <fullName evidence="2">Uncharacterized protein</fullName>
    </submittedName>
</protein>
<evidence type="ECO:0000313" key="3">
    <source>
        <dbReference type="Proteomes" id="UP000887116"/>
    </source>
</evidence>
<reference evidence="2" key="1">
    <citation type="submission" date="2020-07" db="EMBL/GenBank/DDBJ databases">
        <title>Multicomponent nature underlies the extraordinary mechanical properties of spider dragline silk.</title>
        <authorList>
            <person name="Kono N."/>
            <person name="Nakamura H."/>
            <person name="Mori M."/>
            <person name="Yoshida Y."/>
            <person name="Ohtoshi R."/>
            <person name="Malay A.D."/>
            <person name="Moran D.A.P."/>
            <person name="Tomita M."/>
            <person name="Numata K."/>
            <person name="Arakawa K."/>
        </authorList>
    </citation>
    <scope>NUCLEOTIDE SEQUENCE</scope>
</reference>
<feature type="region of interest" description="Disordered" evidence="1">
    <location>
        <begin position="61"/>
        <end position="90"/>
    </location>
</feature>
<proteinExistence type="predicted"/>
<comment type="caution">
    <text evidence="2">The sequence shown here is derived from an EMBL/GenBank/DDBJ whole genome shotgun (WGS) entry which is preliminary data.</text>
</comment>
<keyword evidence="3" id="KW-1185">Reference proteome</keyword>
<dbReference type="OrthoDB" id="10423527at2759"/>